<dbReference type="SMART" id="SM00862">
    <property type="entry name" value="Trans_reg_C"/>
    <property type="match status" value="1"/>
</dbReference>
<feature type="modified residue" description="4-aspartylphosphate" evidence="6">
    <location>
        <position position="53"/>
    </location>
</feature>
<dbReference type="PROSITE" id="PS51755">
    <property type="entry name" value="OMPR_PHOB"/>
    <property type="match status" value="1"/>
</dbReference>
<dbReference type="Gene3D" id="1.10.10.10">
    <property type="entry name" value="Winged helix-like DNA-binding domain superfamily/Winged helix DNA-binding domain"/>
    <property type="match status" value="1"/>
</dbReference>
<feature type="domain" description="OmpR/PhoB-type" evidence="9">
    <location>
        <begin position="128"/>
        <end position="227"/>
    </location>
</feature>
<evidence type="ECO:0000256" key="1">
    <source>
        <dbReference type="ARBA" id="ARBA00022553"/>
    </source>
</evidence>
<keyword evidence="11" id="KW-1185">Reference proteome</keyword>
<feature type="DNA-binding region" description="OmpR/PhoB-type" evidence="7">
    <location>
        <begin position="128"/>
        <end position="227"/>
    </location>
</feature>
<protein>
    <submittedName>
        <fullName evidence="10">Response regulator transcription factor</fullName>
    </submittedName>
</protein>
<proteinExistence type="predicted"/>
<evidence type="ECO:0000256" key="6">
    <source>
        <dbReference type="PROSITE-ProRule" id="PRU00169"/>
    </source>
</evidence>
<dbReference type="InterPro" id="IPR011006">
    <property type="entry name" value="CheY-like_superfamily"/>
</dbReference>
<evidence type="ECO:0000313" key="11">
    <source>
        <dbReference type="Proteomes" id="UP000298381"/>
    </source>
</evidence>
<dbReference type="Gene3D" id="3.40.50.2300">
    <property type="match status" value="1"/>
</dbReference>
<evidence type="ECO:0000256" key="2">
    <source>
        <dbReference type="ARBA" id="ARBA00023012"/>
    </source>
</evidence>
<reference evidence="10 11" key="1">
    <citation type="submission" date="2019-03" db="EMBL/GenBank/DDBJ databases">
        <title>Draft genome sequence data and analysis of a Fermenting Bacterium, Soehngenia longevitae strain 1933PT, isolated from petroleum reservoir in Azerbaijan.</title>
        <authorList>
            <person name="Grouzdev D.S."/>
            <person name="Bidzhieva S.K."/>
            <person name="Sokolova D.S."/>
            <person name="Tourova T.P."/>
            <person name="Poltaraus A.B."/>
            <person name="Nazina T.N."/>
        </authorList>
    </citation>
    <scope>NUCLEOTIDE SEQUENCE [LARGE SCALE GENOMIC DNA]</scope>
    <source>
        <strain evidence="10 11">1933P</strain>
    </source>
</reference>
<dbReference type="CDD" id="cd00383">
    <property type="entry name" value="trans_reg_C"/>
    <property type="match status" value="1"/>
</dbReference>
<keyword evidence="1 6" id="KW-0597">Phosphoprotein</keyword>
<dbReference type="GO" id="GO:0006355">
    <property type="term" value="P:regulation of DNA-templated transcription"/>
    <property type="evidence" value="ECO:0007669"/>
    <property type="project" value="InterPro"/>
</dbReference>
<dbReference type="GO" id="GO:0005829">
    <property type="term" value="C:cytosol"/>
    <property type="evidence" value="ECO:0007669"/>
    <property type="project" value="TreeGrafter"/>
</dbReference>
<gene>
    <name evidence="10" type="ORF">E4100_03850</name>
</gene>
<dbReference type="InterPro" id="IPR001867">
    <property type="entry name" value="OmpR/PhoB-type_DNA-bd"/>
</dbReference>
<dbReference type="OrthoDB" id="9790442at2"/>
<dbReference type="Pfam" id="PF00486">
    <property type="entry name" value="Trans_reg_C"/>
    <property type="match status" value="1"/>
</dbReference>
<evidence type="ECO:0000256" key="5">
    <source>
        <dbReference type="ARBA" id="ARBA00023163"/>
    </source>
</evidence>
<evidence type="ECO:0000256" key="7">
    <source>
        <dbReference type="PROSITE-ProRule" id="PRU01091"/>
    </source>
</evidence>
<organism evidence="10 11">
    <name type="scientific">Soehngenia longivitae</name>
    <dbReference type="NCBI Taxonomy" id="2562294"/>
    <lineage>
        <taxon>Bacteria</taxon>
        <taxon>Bacillati</taxon>
        <taxon>Bacillota</taxon>
        <taxon>Tissierellia</taxon>
        <taxon>Tissierellales</taxon>
        <taxon>Tissierellaceae</taxon>
        <taxon>Soehngenia</taxon>
    </lineage>
</organism>
<dbReference type="GO" id="GO:0032993">
    <property type="term" value="C:protein-DNA complex"/>
    <property type="evidence" value="ECO:0007669"/>
    <property type="project" value="TreeGrafter"/>
</dbReference>
<dbReference type="Proteomes" id="UP000298381">
    <property type="component" value="Unassembled WGS sequence"/>
</dbReference>
<accession>A0A4Z0D735</accession>
<dbReference type="SMART" id="SM00448">
    <property type="entry name" value="REC"/>
    <property type="match status" value="1"/>
</dbReference>
<dbReference type="GO" id="GO:0000976">
    <property type="term" value="F:transcription cis-regulatory region binding"/>
    <property type="evidence" value="ECO:0007669"/>
    <property type="project" value="TreeGrafter"/>
</dbReference>
<evidence type="ECO:0000256" key="4">
    <source>
        <dbReference type="ARBA" id="ARBA00023125"/>
    </source>
</evidence>
<evidence type="ECO:0000259" key="9">
    <source>
        <dbReference type="PROSITE" id="PS51755"/>
    </source>
</evidence>
<dbReference type="PANTHER" id="PTHR48111:SF54">
    <property type="entry name" value="STAGE 0 SPORULATION PROTEIN A HOMOLOG"/>
    <property type="match status" value="1"/>
</dbReference>
<dbReference type="InterPro" id="IPR039420">
    <property type="entry name" value="WalR-like"/>
</dbReference>
<dbReference type="FunFam" id="3.40.50.2300:FF:000001">
    <property type="entry name" value="DNA-binding response regulator PhoB"/>
    <property type="match status" value="1"/>
</dbReference>
<dbReference type="GO" id="GO:0000156">
    <property type="term" value="F:phosphorelay response regulator activity"/>
    <property type="evidence" value="ECO:0007669"/>
    <property type="project" value="TreeGrafter"/>
</dbReference>
<dbReference type="RefSeq" id="WP_135270727.1">
    <property type="nucleotide sequence ID" value="NZ_SRIB01000004.1"/>
</dbReference>
<name>A0A4Z0D735_9FIRM</name>
<feature type="domain" description="Response regulatory" evidence="8">
    <location>
        <begin position="4"/>
        <end position="118"/>
    </location>
</feature>
<dbReference type="AlphaFoldDB" id="A0A4Z0D735"/>
<keyword evidence="3" id="KW-0805">Transcription regulation</keyword>
<evidence type="ECO:0000259" key="8">
    <source>
        <dbReference type="PROSITE" id="PS50110"/>
    </source>
</evidence>
<keyword evidence="2" id="KW-0902">Two-component regulatory system</keyword>
<comment type="caution">
    <text evidence="10">The sequence shown here is derived from an EMBL/GenBank/DDBJ whole genome shotgun (WGS) entry which is preliminary data.</text>
</comment>
<dbReference type="EMBL" id="SRIB01000004">
    <property type="protein sequence ID" value="TFZ40701.1"/>
    <property type="molecule type" value="Genomic_DNA"/>
</dbReference>
<evidence type="ECO:0000313" key="10">
    <source>
        <dbReference type="EMBL" id="TFZ40701.1"/>
    </source>
</evidence>
<dbReference type="Pfam" id="PF00072">
    <property type="entry name" value="Response_reg"/>
    <property type="match status" value="1"/>
</dbReference>
<keyword evidence="5" id="KW-0804">Transcription</keyword>
<evidence type="ECO:0000256" key="3">
    <source>
        <dbReference type="ARBA" id="ARBA00023015"/>
    </source>
</evidence>
<dbReference type="PROSITE" id="PS50110">
    <property type="entry name" value="RESPONSE_REGULATORY"/>
    <property type="match status" value="1"/>
</dbReference>
<dbReference type="SUPFAM" id="SSF52172">
    <property type="entry name" value="CheY-like"/>
    <property type="match status" value="1"/>
</dbReference>
<dbReference type="Gene3D" id="6.10.250.690">
    <property type="match status" value="1"/>
</dbReference>
<sequence>MRINIMVVEDEESIRKFIKINLDREGYAVYEASSGEEALEIVKNEQIDIAILDVMLPGIDGFEVLKELRIKYPKMGIIMLTAKSQDTDKIMGLEYGSDDYMTKPFNPAELILRIKSLIRRLDFDSDNKNILEFGPFKLDLSSREFYKNNVKIELTRTEFAIIDLFMSNPGKAFDRDQILDIIWGVDFSGDGKVVDVNIRRLRSKIEEDPSKPIYIETIWGIGYRWREED</sequence>
<dbReference type="FunFam" id="1.10.10.10:FF:000018">
    <property type="entry name" value="DNA-binding response regulator ResD"/>
    <property type="match status" value="1"/>
</dbReference>
<dbReference type="PANTHER" id="PTHR48111">
    <property type="entry name" value="REGULATOR OF RPOS"/>
    <property type="match status" value="1"/>
</dbReference>
<keyword evidence="4 7" id="KW-0238">DNA-binding</keyword>
<dbReference type="InterPro" id="IPR001789">
    <property type="entry name" value="Sig_transdc_resp-reg_receiver"/>
</dbReference>
<dbReference type="InterPro" id="IPR036388">
    <property type="entry name" value="WH-like_DNA-bd_sf"/>
</dbReference>